<dbReference type="AlphaFoldDB" id="A0A0C3PSB1"/>
<feature type="transmembrane region" description="Helical" evidence="1">
    <location>
        <begin position="174"/>
        <end position="193"/>
    </location>
</feature>
<keyword evidence="3" id="KW-1185">Reference proteome</keyword>
<protein>
    <submittedName>
        <fullName evidence="2">Uncharacterized protein</fullName>
    </submittedName>
</protein>
<dbReference type="EMBL" id="KN840457">
    <property type="protein sequence ID" value="KIP10243.1"/>
    <property type="molecule type" value="Genomic_DNA"/>
</dbReference>
<feature type="transmembrane region" description="Helical" evidence="1">
    <location>
        <begin position="213"/>
        <end position="237"/>
    </location>
</feature>
<gene>
    <name evidence="2" type="ORF">PHLGIDRAFT_125731</name>
</gene>
<feature type="transmembrane region" description="Helical" evidence="1">
    <location>
        <begin position="243"/>
        <end position="266"/>
    </location>
</feature>
<feature type="transmembrane region" description="Helical" evidence="1">
    <location>
        <begin position="12"/>
        <end position="37"/>
    </location>
</feature>
<proteinExistence type="predicted"/>
<dbReference type="HOGENOM" id="CLU_044614_0_0_1"/>
<keyword evidence="1" id="KW-0812">Transmembrane</keyword>
<reference evidence="2 3" key="1">
    <citation type="journal article" date="2014" name="PLoS Genet.">
        <title>Analysis of the Phlebiopsis gigantea genome, transcriptome and secretome provides insight into its pioneer colonization strategies of wood.</title>
        <authorList>
            <person name="Hori C."/>
            <person name="Ishida T."/>
            <person name="Igarashi K."/>
            <person name="Samejima M."/>
            <person name="Suzuki H."/>
            <person name="Master E."/>
            <person name="Ferreira P."/>
            <person name="Ruiz-Duenas F.J."/>
            <person name="Held B."/>
            <person name="Canessa P."/>
            <person name="Larrondo L.F."/>
            <person name="Schmoll M."/>
            <person name="Druzhinina I.S."/>
            <person name="Kubicek C.P."/>
            <person name="Gaskell J.A."/>
            <person name="Kersten P."/>
            <person name="St John F."/>
            <person name="Glasner J."/>
            <person name="Sabat G."/>
            <person name="Splinter BonDurant S."/>
            <person name="Syed K."/>
            <person name="Yadav J."/>
            <person name="Mgbeahuruike A.C."/>
            <person name="Kovalchuk A."/>
            <person name="Asiegbu F.O."/>
            <person name="Lackner G."/>
            <person name="Hoffmeister D."/>
            <person name="Rencoret J."/>
            <person name="Gutierrez A."/>
            <person name="Sun H."/>
            <person name="Lindquist E."/>
            <person name="Barry K."/>
            <person name="Riley R."/>
            <person name="Grigoriev I.V."/>
            <person name="Henrissat B."/>
            <person name="Kues U."/>
            <person name="Berka R.M."/>
            <person name="Martinez A.T."/>
            <person name="Covert S.F."/>
            <person name="Blanchette R.A."/>
            <person name="Cullen D."/>
        </authorList>
    </citation>
    <scope>NUCLEOTIDE SEQUENCE [LARGE SCALE GENOMIC DNA]</scope>
    <source>
        <strain evidence="2 3">11061_1 CR5-6</strain>
    </source>
</reference>
<evidence type="ECO:0000313" key="2">
    <source>
        <dbReference type="EMBL" id="KIP10243.1"/>
    </source>
</evidence>
<dbReference type="Proteomes" id="UP000053257">
    <property type="component" value="Unassembled WGS sequence"/>
</dbReference>
<feature type="transmembrane region" description="Helical" evidence="1">
    <location>
        <begin position="49"/>
        <end position="67"/>
    </location>
</feature>
<dbReference type="OrthoDB" id="2796825at2759"/>
<accession>A0A0C3PSB1</accession>
<evidence type="ECO:0000256" key="1">
    <source>
        <dbReference type="SAM" id="Phobius"/>
    </source>
</evidence>
<sequence length="328" mass="36147">MSDSASLFLHSFYLGNAFLFILYGVELVFYFATLWIALQKHERRKTSNFVFVFFSTFLLVLVTIEVATEGVFGELMWITDANFPGGAEGFLGANVNVWYQTLGSAASLVLTVCSDWLLIWRCYVIWNNWRVIIFPSILGLASTVVGVLVCFYSSRPDADFFAGLSAKLEIGFRSLVLAINFLVTFLICGRIMYVSKEVKQSLGKEAARPYTSIVAMIVESALPYTVVGIMYIISFGLNSPLSILFLSIYAMASCISPQMIMLRVLLGQGWTRDTATRSAGGPRAGGTMQFATPTHSMTDYTTSSGPTMTTYLSIGKEKTVGITTETLV</sequence>
<evidence type="ECO:0000313" key="3">
    <source>
        <dbReference type="Proteomes" id="UP000053257"/>
    </source>
</evidence>
<organism evidence="2 3">
    <name type="scientific">Phlebiopsis gigantea (strain 11061_1 CR5-6)</name>
    <name type="common">White-rot fungus</name>
    <name type="synonym">Peniophora gigantea</name>
    <dbReference type="NCBI Taxonomy" id="745531"/>
    <lineage>
        <taxon>Eukaryota</taxon>
        <taxon>Fungi</taxon>
        <taxon>Dikarya</taxon>
        <taxon>Basidiomycota</taxon>
        <taxon>Agaricomycotina</taxon>
        <taxon>Agaricomycetes</taxon>
        <taxon>Polyporales</taxon>
        <taxon>Phanerochaetaceae</taxon>
        <taxon>Phlebiopsis</taxon>
    </lineage>
</organism>
<feature type="transmembrane region" description="Helical" evidence="1">
    <location>
        <begin position="97"/>
        <end position="119"/>
    </location>
</feature>
<keyword evidence="1" id="KW-0472">Membrane</keyword>
<keyword evidence="1" id="KW-1133">Transmembrane helix</keyword>
<name>A0A0C3PSB1_PHLG1</name>
<feature type="transmembrane region" description="Helical" evidence="1">
    <location>
        <begin position="131"/>
        <end position="154"/>
    </location>
</feature>